<accession>A0A5B7CJ53</accession>
<evidence type="ECO:0000313" key="2">
    <source>
        <dbReference type="EMBL" id="MPC08791.1"/>
    </source>
</evidence>
<keyword evidence="3" id="KW-1185">Reference proteome</keyword>
<dbReference type="EMBL" id="VSRR010000044">
    <property type="protein sequence ID" value="MPC08791.1"/>
    <property type="molecule type" value="Genomic_DNA"/>
</dbReference>
<dbReference type="Proteomes" id="UP000324222">
    <property type="component" value="Unassembled WGS sequence"/>
</dbReference>
<comment type="caution">
    <text evidence="2">The sequence shown here is derived from an EMBL/GenBank/DDBJ whole genome shotgun (WGS) entry which is preliminary data.</text>
</comment>
<organism evidence="2 3">
    <name type="scientific">Portunus trituberculatus</name>
    <name type="common">Swimming crab</name>
    <name type="synonym">Neptunus trituberculatus</name>
    <dbReference type="NCBI Taxonomy" id="210409"/>
    <lineage>
        <taxon>Eukaryota</taxon>
        <taxon>Metazoa</taxon>
        <taxon>Ecdysozoa</taxon>
        <taxon>Arthropoda</taxon>
        <taxon>Crustacea</taxon>
        <taxon>Multicrustacea</taxon>
        <taxon>Malacostraca</taxon>
        <taxon>Eumalacostraca</taxon>
        <taxon>Eucarida</taxon>
        <taxon>Decapoda</taxon>
        <taxon>Pleocyemata</taxon>
        <taxon>Brachyura</taxon>
        <taxon>Eubrachyura</taxon>
        <taxon>Portunoidea</taxon>
        <taxon>Portunidae</taxon>
        <taxon>Portuninae</taxon>
        <taxon>Portunus</taxon>
    </lineage>
</organism>
<evidence type="ECO:0000256" key="1">
    <source>
        <dbReference type="SAM" id="MobiDB-lite"/>
    </source>
</evidence>
<dbReference type="AlphaFoldDB" id="A0A5B7CJ53"/>
<protein>
    <submittedName>
        <fullName evidence="2">Uncharacterized protein</fullName>
    </submittedName>
</protein>
<name>A0A5B7CJ53_PORTR</name>
<feature type="region of interest" description="Disordered" evidence="1">
    <location>
        <begin position="115"/>
        <end position="134"/>
    </location>
</feature>
<proteinExistence type="predicted"/>
<reference evidence="2 3" key="1">
    <citation type="submission" date="2019-05" db="EMBL/GenBank/DDBJ databases">
        <title>Another draft genome of Portunus trituberculatus and its Hox gene families provides insights of decapod evolution.</title>
        <authorList>
            <person name="Jeong J.-H."/>
            <person name="Song I."/>
            <person name="Kim S."/>
            <person name="Choi T."/>
            <person name="Kim D."/>
            <person name="Ryu S."/>
            <person name="Kim W."/>
        </authorList>
    </citation>
    <scope>NUCLEOTIDE SEQUENCE [LARGE SCALE GENOMIC DNA]</scope>
    <source>
        <tissue evidence="2">Muscle</tissue>
    </source>
</reference>
<sequence length="149" mass="16346">MSGKRRTLRESGTGTTMGCKRRVSCSGRDLTSTVSSSTSSPRSMWLRRWSVMGNRRQGKGPHSRLIHTLRLSRCCTKELSMKNLWGKTNAVTGGGDDDDGDSRIIAGLAAVTLSRDSEPQPGRGRHTGGEGRQPHLIQLPLCQITTPWR</sequence>
<gene>
    <name evidence="2" type="ORF">E2C01_001383</name>
</gene>
<evidence type="ECO:0000313" key="3">
    <source>
        <dbReference type="Proteomes" id="UP000324222"/>
    </source>
</evidence>